<feature type="compositionally biased region" description="Polar residues" evidence="1">
    <location>
        <begin position="82"/>
        <end position="95"/>
    </location>
</feature>
<evidence type="ECO:0000313" key="3">
    <source>
        <dbReference type="Proteomes" id="UP000816034"/>
    </source>
</evidence>
<gene>
    <name evidence="2" type="ORF">C9374_009686</name>
</gene>
<proteinExistence type="predicted"/>
<accession>A0AA88H3Q5</accession>
<feature type="region of interest" description="Disordered" evidence="1">
    <location>
        <begin position="77"/>
        <end position="110"/>
    </location>
</feature>
<feature type="compositionally biased region" description="Basic and acidic residues" evidence="1">
    <location>
        <begin position="99"/>
        <end position="110"/>
    </location>
</feature>
<dbReference type="Proteomes" id="UP000816034">
    <property type="component" value="Unassembled WGS sequence"/>
</dbReference>
<evidence type="ECO:0000313" key="2">
    <source>
        <dbReference type="EMBL" id="KAG2393109.1"/>
    </source>
</evidence>
<organism evidence="2 3">
    <name type="scientific">Naegleria lovaniensis</name>
    <name type="common">Amoeba</name>
    <dbReference type="NCBI Taxonomy" id="51637"/>
    <lineage>
        <taxon>Eukaryota</taxon>
        <taxon>Discoba</taxon>
        <taxon>Heterolobosea</taxon>
        <taxon>Tetramitia</taxon>
        <taxon>Eutetramitia</taxon>
        <taxon>Vahlkampfiidae</taxon>
        <taxon>Naegleria</taxon>
    </lineage>
</organism>
<comment type="caution">
    <text evidence="2">The sequence shown here is derived from an EMBL/GenBank/DDBJ whole genome shotgun (WGS) entry which is preliminary data.</text>
</comment>
<dbReference type="RefSeq" id="XP_044555003.1">
    <property type="nucleotide sequence ID" value="XM_044699900.1"/>
</dbReference>
<name>A0AA88H3Q5_NAELO</name>
<protein>
    <submittedName>
        <fullName evidence="2">Uncharacterized protein</fullName>
    </submittedName>
</protein>
<dbReference type="AlphaFoldDB" id="A0AA88H3Q5"/>
<evidence type="ECO:0000256" key="1">
    <source>
        <dbReference type="SAM" id="MobiDB-lite"/>
    </source>
</evidence>
<dbReference type="EMBL" id="PYSW02000003">
    <property type="protein sequence ID" value="KAG2393109.1"/>
    <property type="molecule type" value="Genomic_DNA"/>
</dbReference>
<reference evidence="2 3" key="1">
    <citation type="journal article" date="2018" name="BMC Genomics">
        <title>The genome of Naegleria lovaniensis, the basis for a comparative approach to unravel pathogenicity factors of the human pathogenic amoeba N. fowleri.</title>
        <authorList>
            <person name="Liechti N."/>
            <person name="Schurch N."/>
            <person name="Bruggmann R."/>
            <person name="Wittwer M."/>
        </authorList>
    </citation>
    <scope>NUCLEOTIDE SEQUENCE [LARGE SCALE GENOMIC DNA]</scope>
    <source>
        <strain evidence="2 3">ATCC 30569</strain>
    </source>
</reference>
<dbReference type="GeneID" id="68102140"/>
<sequence>MRFSKAIGGSRVLFRPNEDFSSLGATSNNVDQESRAQKTRSVSIMVPNYDLAEKQGIPRQAILESERVTNFKLQMKKRKQKGASQSFSHLITKRTTPSRRGEDSALVECK</sequence>
<keyword evidence="3" id="KW-1185">Reference proteome</keyword>